<gene>
    <name evidence="2" type="ORF">BJX67DRAFT_108036</name>
</gene>
<comment type="caution">
    <text evidence="2">The sequence shown here is derived from an EMBL/GenBank/DDBJ whole genome shotgun (WGS) entry which is preliminary data.</text>
</comment>
<dbReference type="Proteomes" id="UP001610432">
    <property type="component" value="Unassembled WGS sequence"/>
</dbReference>
<evidence type="ECO:0000313" key="2">
    <source>
        <dbReference type="EMBL" id="KAL2867207.1"/>
    </source>
</evidence>
<evidence type="ECO:0000313" key="3">
    <source>
        <dbReference type="Proteomes" id="UP001610432"/>
    </source>
</evidence>
<organism evidence="2 3">
    <name type="scientific">Aspergillus lucknowensis</name>
    <dbReference type="NCBI Taxonomy" id="176173"/>
    <lineage>
        <taxon>Eukaryota</taxon>
        <taxon>Fungi</taxon>
        <taxon>Dikarya</taxon>
        <taxon>Ascomycota</taxon>
        <taxon>Pezizomycotina</taxon>
        <taxon>Eurotiomycetes</taxon>
        <taxon>Eurotiomycetidae</taxon>
        <taxon>Eurotiales</taxon>
        <taxon>Aspergillaceae</taxon>
        <taxon>Aspergillus</taxon>
        <taxon>Aspergillus subgen. Nidulantes</taxon>
    </lineage>
</organism>
<accession>A0ABR4LV50</accession>
<reference evidence="2 3" key="1">
    <citation type="submission" date="2024-07" db="EMBL/GenBank/DDBJ databases">
        <title>Section-level genome sequencing and comparative genomics of Aspergillus sections Usti and Cavernicolus.</title>
        <authorList>
            <consortium name="Lawrence Berkeley National Laboratory"/>
            <person name="Nybo J.L."/>
            <person name="Vesth T.C."/>
            <person name="Theobald S."/>
            <person name="Frisvad J.C."/>
            <person name="Larsen T.O."/>
            <person name="Kjaerboelling I."/>
            <person name="Rothschild-Mancinelli K."/>
            <person name="Lyhne E.K."/>
            <person name="Kogle M.E."/>
            <person name="Barry K."/>
            <person name="Clum A."/>
            <person name="Na H."/>
            <person name="Ledsgaard L."/>
            <person name="Lin J."/>
            <person name="Lipzen A."/>
            <person name="Kuo A."/>
            <person name="Riley R."/>
            <person name="Mondo S."/>
            <person name="Labutti K."/>
            <person name="Haridas S."/>
            <person name="Pangalinan J."/>
            <person name="Salamov A.A."/>
            <person name="Simmons B.A."/>
            <person name="Magnuson J.K."/>
            <person name="Chen J."/>
            <person name="Drula E."/>
            <person name="Henrissat B."/>
            <person name="Wiebenga A."/>
            <person name="Lubbers R.J."/>
            <person name="Gomes A.C."/>
            <person name="Macurrencykelacurrency M.R."/>
            <person name="Stajich J."/>
            <person name="Grigoriev I.V."/>
            <person name="Mortensen U.H."/>
            <person name="De Vries R.P."/>
            <person name="Baker S.E."/>
            <person name="Andersen M.R."/>
        </authorList>
    </citation>
    <scope>NUCLEOTIDE SEQUENCE [LARGE SCALE GENOMIC DNA]</scope>
    <source>
        <strain evidence="2 3">CBS 449.75</strain>
    </source>
</reference>
<dbReference type="GeneID" id="98139349"/>
<name>A0ABR4LV50_9EURO</name>
<feature type="region of interest" description="Disordered" evidence="1">
    <location>
        <begin position="22"/>
        <end position="64"/>
    </location>
</feature>
<dbReference type="RefSeq" id="XP_070886186.1">
    <property type="nucleotide sequence ID" value="XM_071024277.1"/>
</dbReference>
<keyword evidence="3" id="KW-1185">Reference proteome</keyword>
<dbReference type="EMBL" id="JBFXLQ010000020">
    <property type="protein sequence ID" value="KAL2867207.1"/>
    <property type="molecule type" value="Genomic_DNA"/>
</dbReference>
<protein>
    <submittedName>
        <fullName evidence="2">Uncharacterized protein</fullName>
    </submittedName>
</protein>
<proteinExistence type="predicted"/>
<evidence type="ECO:0000256" key="1">
    <source>
        <dbReference type="SAM" id="MobiDB-lite"/>
    </source>
</evidence>
<sequence>MISGKIIKDEGRLIFPSVAQEEFASETGGGSCDRTPPSSRASFRRRNRLEARRSPCPSRPEAESKITHDWGGLFAFSNARISESPKHSLSLAAWIGRWMGCPQSGCYRKLSLLRSIGNSGAQDSEIMTRMPNLETKIGPSCEGNNDRECVSPQLWALPFRCRLWERSWLVQSAVGVEGDGKELEGPHEDATVGSEINTVDNRCESTCRSCIWSAIALAQD</sequence>